<evidence type="ECO:0000256" key="2">
    <source>
        <dbReference type="ARBA" id="ARBA00022692"/>
    </source>
</evidence>
<dbReference type="AlphaFoldDB" id="A0A1V0TS31"/>
<proteinExistence type="predicted"/>
<dbReference type="EMBL" id="CP020569">
    <property type="protein sequence ID" value="ARF55759.1"/>
    <property type="molecule type" value="Genomic_DNA"/>
</dbReference>
<evidence type="ECO:0000256" key="6">
    <source>
        <dbReference type="SAM" id="MobiDB-lite"/>
    </source>
</evidence>
<feature type="transmembrane region" description="Helical" evidence="7">
    <location>
        <begin position="94"/>
        <end position="113"/>
    </location>
</feature>
<feature type="transmembrane region" description="Helical" evidence="7">
    <location>
        <begin position="361"/>
        <end position="382"/>
    </location>
</feature>
<dbReference type="InterPro" id="IPR011701">
    <property type="entry name" value="MFS"/>
</dbReference>
<dbReference type="Gene3D" id="1.20.1250.20">
    <property type="entry name" value="MFS general substrate transporter like domains"/>
    <property type="match status" value="1"/>
</dbReference>
<dbReference type="InterPro" id="IPR036259">
    <property type="entry name" value="MFS_trans_sf"/>
</dbReference>
<sequence>MTRRKAHPASVPEPRSAPVPVSPARNPALLAVALGAFCVQLDSFALNLVLPVIRTALRGSPAATPWIVSGYLLAAGALMPVAGRLGDLYGRRRMLLLGLGLFGGSAAWCALAPSVPVLVAARVVQGAGGALIMPVGLALLTNAFPPQCRRWAIGRALGLAGLGMVGGPFLGGALAQGASWRAVFWLTIPLAAAAALCARRATESRDSAATGHPLDAGGAVTATAAPACLALWLQRPADWGWAAGALLLGAVLVRVECRCRAPLVDLGLFRNRPYVALTAAGAVANSATVALLYAVPLTLQQAPGRSPLGTGVACLAPAAALALGGPLAGRVPPAAAVPVMAGCLGIAAPALLAVGCATGPTALLVAATAAASALGAAGGLALTGTQAVVRPGRAGEASGVTKSVMTVTAGVGLTLSGTPAAPGAHPSLLLPAALCLTAAPAVALTVRR</sequence>
<evidence type="ECO:0000256" key="7">
    <source>
        <dbReference type="SAM" id="Phobius"/>
    </source>
</evidence>
<evidence type="ECO:0000256" key="5">
    <source>
        <dbReference type="ARBA" id="ARBA00023251"/>
    </source>
</evidence>
<evidence type="ECO:0000259" key="8">
    <source>
        <dbReference type="PROSITE" id="PS50850"/>
    </source>
</evidence>
<dbReference type="PANTHER" id="PTHR42718:SF49">
    <property type="entry name" value="EXPORT PROTEIN"/>
    <property type="match status" value="1"/>
</dbReference>
<feature type="transmembrane region" description="Helical" evidence="7">
    <location>
        <begin position="28"/>
        <end position="50"/>
    </location>
</feature>
<dbReference type="STRING" id="553510.B1H19_17645"/>
<feature type="transmembrane region" description="Helical" evidence="7">
    <location>
        <begin position="428"/>
        <end position="446"/>
    </location>
</feature>
<keyword evidence="10" id="KW-1185">Reference proteome</keyword>
<feature type="transmembrane region" description="Helical" evidence="7">
    <location>
        <begin position="119"/>
        <end position="140"/>
    </location>
</feature>
<keyword evidence="4 7" id="KW-0472">Membrane</keyword>
<feature type="transmembrane region" description="Helical" evidence="7">
    <location>
        <begin position="214"/>
        <end position="233"/>
    </location>
</feature>
<evidence type="ECO:0000313" key="10">
    <source>
        <dbReference type="Proteomes" id="UP000192726"/>
    </source>
</evidence>
<comment type="subcellular location">
    <subcellularLocation>
        <location evidence="1">Cell membrane</location>
        <topology evidence="1">Multi-pass membrane protein</topology>
    </subcellularLocation>
</comment>
<dbReference type="GO" id="GO:0022857">
    <property type="term" value="F:transmembrane transporter activity"/>
    <property type="evidence" value="ECO:0007669"/>
    <property type="project" value="InterPro"/>
</dbReference>
<dbReference type="GO" id="GO:0046677">
    <property type="term" value="P:response to antibiotic"/>
    <property type="evidence" value="ECO:0007669"/>
    <property type="project" value="UniProtKB-KW"/>
</dbReference>
<accession>A0A1V0TS31</accession>
<feature type="transmembrane region" description="Helical" evidence="7">
    <location>
        <begin position="182"/>
        <end position="202"/>
    </location>
</feature>
<feature type="domain" description="Major facilitator superfamily (MFS) profile" evidence="8">
    <location>
        <begin position="28"/>
        <end position="448"/>
    </location>
</feature>
<feature type="transmembrane region" description="Helical" evidence="7">
    <location>
        <begin position="308"/>
        <end position="328"/>
    </location>
</feature>
<dbReference type="GO" id="GO:0005886">
    <property type="term" value="C:plasma membrane"/>
    <property type="evidence" value="ECO:0007669"/>
    <property type="project" value="UniProtKB-SubCell"/>
</dbReference>
<dbReference type="KEGG" id="sgv:B1H19_17645"/>
<evidence type="ECO:0000256" key="4">
    <source>
        <dbReference type="ARBA" id="ARBA00023136"/>
    </source>
</evidence>
<protein>
    <submittedName>
        <fullName evidence="9">MFS transporter</fullName>
    </submittedName>
</protein>
<dbReference type="PROSITE" id="PS50850">
    <property type="entry name" value="MFS"/>
    <property type="match status" value="1"/>
</dbReference>
<keyword evidence="5" id="KW-0046">Antibiotic resistance</keyword>
<evidence type="ECO:0000256" key="3">
    <source>
        <dbReference type="ARBA" id="ARBA00022989"/>
    </source>
</evidence>
<feature type="transmembrane region" description="Helical" evidence="7">
    <location>
        <begin position="275"/>
        <end position="296"/>
    </location>
</feature>
<dbReference type="OrthoDB" id="9781469at2"/>
<dbReference type="PRINTS" id="PR01035">
    <property type="entry name" value="TCRTETA"/>
</dbReference>
<reference evidence="9 10" key="1">
    <citation type="submission" date="2017-04" db="EMBL/GenBank/DDBJ databases">
        <title>Complete Genome Sequence of Streptomyces gilvosporeus F607, a Capable Producer of Natamycin.</title>
        <authorList>
            <person name="Zong G."/>
            <person name="Zhong C."/>
            <person name="Fu J."/>
            <person name="Qin R."/>
            <person name="Cao G."/>
        </authorList>
    </citation>
    <scope>NUCLEOTIDE SEQUENCE [LARGE SCALE GENOMIC DNA]</scope>
    <source>
        <strain evidence="9 10">F607</strain>
    </source>
</reference>
<dbReference type="Proteomes" id="UP000192726">
    <property type="component" value="Chromosome"/>
</dbReference>
<dbReference type="InterPro" id="IPR020846">
    <property type="entry name" value="MFS_dom"/>
</dbReference>
<feature type="transmembrane region" description="Helical" evidence="7">
    <location>
        <begin position="152"/>
        <end position="170"/>
    </location>
</feature>
<keyword evidence="2 7" id="KW-0812">Transmembrane</keyword>
<keyword evidence="3 7" id="KW-1133">Transmembrane helix</keyword>
<feature type="region of interest" description="Disordered" evidence="6">
    <location>
        <begin position="1"/>
        <end position="21"/>
    </location>
</feature>
<feature type="transmembrane region" description="Helical" evidence="7">
    <location>
        <begin position="335"/>
        <end position="355"/>
    </location>
</feature>
<evidence type="ECO:0000256" key="1">
    <source>
        <dbReference type="ARBA" id="ARBA00004651"/>
    </source>
</evidence>
<name>A0A1V0TS31_9ACTN</name>
<dbReference type="Pfam" id="PF07690">
    <property type="entry name" value="MFS_1"/>
    <property type="match status" value="1"/>
</dbReference>
<dbReference type="PANTHER" id="PTHR42718">
    <property type="entry name" value="MAJOR FACILITATOR SUPERFAMILY MULTIDRUG TRANSPORTER MFSC"/>
    <property type="match status" value="1"/>
</dbReference>
<dbReference type="SUPFAM" id="SSF103473">
    <property type="entry name" value="MFS general substrate transporter"/>
    <property type="match status" value="1"/>
</dbReference>
<dbReference type="Gene3D" id="1.20.1720.10">
    <property type="entry name" value="Multidrug resistance protein D"/>
    <property type="match status" value="1"/>
</dbReference>
<feature type="transmembrane region" description="Helical" evidence="7">
    <location>
        <begin position="62"/>
        <end position="82"/>
    </location>
</feature>
<organism evidence="9 10">
    <name type="scientific">Streptomyces gilvosporeus</name>
    <dbReference type="NCBI Taxonomy" id="553510"/>
    <lineage>
        <taxon>Bacteria</taxon>
        <taxon>Bacillati</taxon>
        <taxon>Actinomycetota</taxon>
        <taxon>Actinomycetes</taxon>
        <taxon>Kitasatosporales</taxon>
        <taxon>Streptomycetaceae</taxon>
        <taxon>Streptomyces</taxon>
    </lineage>
</organism>
<evidence type="ECO:0000313" key="9">
    <source>
        <dbReference type="EMBL" id="ARF55759.1"/>
    </source>
</evidence>
<dbReference type="InterPro" id="IPR001958">
    <property type="entry name" value="Tet-R_TetA/multi-R_MdtG-like"/>
</dbReference>
<gene>
    <name evidence="9" type="ORF">B1H19_17645</name>
</gene>